<sequence length="123" mass="13096">MLSPSTTIAVIAPDAGLRQSLAFALEVEGFQVLSYESWCAGHASAASSACTIIDSHEVHGNLDAQHKLLDSPSRFIMLADGMTPIPSKNTARILIKPFDGAELLRMVRDFAHLSHATPAPVAT</sequence>
<dbReference type="Proteomes" id="UP000585437">
    <property type="component" value="Unassembled WGS sequence"/>
</dbReference>
<dbReference type="EMBL" id="JACHBU010000001">
    <property type="protein sequence ID" value="MBB6506997.1"/>
    <property type="molecule type" value="Genomic_DNA"/>
</dbReference>
<gene>
    <name evidence="1" type="ORF">F4695_000316</name>
</gene>
<protein>
    <submittedName>
        <fullName evidence="1">FixJ family two-component response regulator</fullName>
    </submittedName>
</protein>
<comment type="caution">
    <text evidence="1">The sequence shown here is derived from an EMBL/GenBank/DDBJ whole genome shotgun (WGS) entry which is preliminary data.</text>
</comment>
<evidence type="ECO:0000313" key="2">
    <source>
        <dbReference type="Proteomes" id="UP000585437"/>
    </source>
</evidence>
<dbReference type="InterPro" id="IPR011006">
    <property type="entry name" value="CheY-like_superfamily"/>
</dbReference>
<keyword evidence="2" id="KW-1185">Reference proteome</keyword>
<name>A0A7X0JHR2_9HYPH</name>
<evidence type="ECO:0000313" key="1">
    <source>
        <dbReference type="EMBL" id="MBB6506997.1"/>
    </source>
</evidence>
<proteinExistence type="predicted"/>
<organism evidence="1 2">
    <name type="scientific">Rhizobium soli</name>
    <dbReference type="NCBI Taxonomy" id="424798"/>
    <lineage>
        <taxon>Bacteria</taxon>
        <taxon>Pseudomonadati</taxon>
        <taxon>Pseudomonadota</taxon>
        <taxon>Alphaproteobacteria</taxon>
        <taxon>Hyphomicrobiales</taxon>
        <taxon>Rhizobiaceae</taxon>
        <taxon>Rhizobium/Agrobacterium group</taxon>
        <taxon>Rhizobium</taxon>
    </lineage>
</organism>
<accession>A0A7X0JHR2</accession>
<dbReference type="RefSeq" id="WP_139283807.1">
    <property type="nucleotide sequence ID" value="NZ_JACHBU010000001.1"/>
</dbReference>
<dbReference type="AlphaFoldDB" id="A0A7X0JHR2"/>
<reference evidence="1 2" key="1">
    <citation type="submission" date="2020-08" db="EMBL/GenBank/DDBJ databases">
        <title>The Agave Microbiome: Exploring the role of microbial communities in plant adaptations to desert environments.</title>
        <authorList>
            <person name="Partida-Martinez L.P."/>
        </authorList>
    </citation>
    <scope>NUCLEOTIDE SEQUENCE [LARGE SCALE GENOMIC DNA]</scope>
    <source>
        <strain evidence="1 2">AS3.12</strain>
    </source>
</reference>
<dbReference type="SUPFAM" id="SSF52172">
    <property type="entry name" value="CheY-like"/>
    <property type="match status" value="1"/>
</dbReference>